<protein>
    <recommendedName>
        <fullName evidence="4">procollagen-proline 4-dioxygenase</fullName>
        <ecNumber evidence="4">1.14.11.2</ecNumber>
    </recommendedName>
</protein>
<dbReference type="GO" id="GO:0004656">
    <property type="term" value="F:procollagen-proline 4-dioxygenase activity"/>
    <property type="evidence" value="ECO:0007669"/>
    <property type="project" value="UniProtKB-EC"/>
</dbReference>
<keyword evidence="6" id="KW-0479">Metal-binding</keyword>
<keyword evidence="11" id="KW-0408">Iron</keyword>
<evidence type="ECO:0000256" key="9">
    <source>
        <dbReference type="ARBA" id="ARBA00022989"/>
    </source>
</evidence>
<keyword evidence="9" id="KW-1133">Transmembrane helix</keyword>
<dbReference type="Gene3D" id="2.60.120.620">
    <property type="entry name" value="q2cbj1_9rhob like domain"/>
    <property type="match status" value="1"/>
</dbReference>
<dbReference type="eggNOG" id="KOG1591">
    <property type="taxonomic scope" value="Eukaryota"/>
</dbReference>
<evidence type="ECO:0000256" key="2">
    <source>
        <dbReference type="ARBA" id="ARBA00004648"/>
    </source>
</evidence>
<dbReference type="GO" id="GO:0031418">
    <property type="term" value="F:L-ascorbic acid binding"/>
    <property type="evidence" value="ECO:0007669"/>
    <property type="project" value="InterPro"/>
</dbReference>
<dbReference type="STRING" id="296587.C1FI17"/>
<gene>
    <name evidence="16" type="ORF">MICPUN_71136</name>
</gene>
<dbReference type="InterPro" id="IPR044862">
    <property type="entry name" value="Pro_4_hyd_alph_FE2OG_OXY"/>
</dbReference>
<dbReference type="InterPro" id="IPR006620">
    <property type="entry name" value="Pro_4_hyd_alph"/>
</dbReference>
<evidence type="ECO:0000256" key="11">
    <source>
        <dbReference type="ARBA" id="ARBA00023004"/>
    </source>
</evidence>
<dbReference type="RefSeq" id="XP_002508388.1">
    <property type="nucleotide sequence ID" value="XM_002508342.1"/>
</dbReference>
<evidence type="ECO:0000256" key="10">
    <source>
        <dbReference type="ARBA" id="ARBA00023002"/>
    </source>
</evidence>
<dbReference type="OrthoDB" id="420380at2759"/>
<dbReference type="Proteomes" id="UP000002009">
    <property type="component" value="Chromosome 10"/>
</dbReference>
<dbReference type="PANTHER" id="PTHR10869:SF238">
    <property type="entry name" value="PROLYL 4-HYDROXYLASE 6-RELATED"/>
    <property type="match status" value="1"/>
</dbReference>
<dbReference type="EMBL" id="CP001576">
    <property type="protein sequence ID" value="ACO69646.1"/>
    <property type="molecule type" value="Genomic_DNA"/>
</dbReference>
<feature type="domain" description="Fe2OG dioxygenase" evidence="15">
    <location>
        <begin position="81"/>
        <end position="212"/>
    </location>
</feature>
<comment type="cofactor">
    <cofactor evidence="1">
        <name>L-ascorbate</name>
        <dbReference type="ChEBI" id="CHEBI:38290"/>
    </cofactor>
</comment>
<keyword evidence="17" id="KW-1185">Reference proteome</keyword>
<dbReference type="InterPro" id="IPR005123">
    <property type="entry name" value="Oxoglu/Fe-dep_dioxygenase_dom"/>
</dbReference>
<comment type="subcellular location">
    <subcellularLocation>
        <location evidence="2">Endoplasmic reticulum membrane</location>
        <topology evidence="2">Single-pass type II membrane protein</topology>
    </subcellularLocation>
</comment>
<evidence type="ECO:0000256" key="8">
    <source>
        <dbReference type="ARBA" id="ARBA00022968"/>
    </source>
</evidence>
<dbReference type="FunFam" id="2.60.120.620:FF:000002">
    <property type="entry name" value="Prolyl 4-hydroxylase 4"/>
    <property type="match status" value="1"/>
</dbReference>
<dbReference type="GeneID" id="8246666"/>
<dbReference type="GO" id="GO:0005506">
    <property type="term" value="F:iron ion binding"/>
    <property type="evidence" value="ECO:0007669"/>
    <property type="project" value="InterPro"/>
</dbReference>
<dbReference type="InParanoid" id="C1FI17"/>
<dbReference type="KEGG" id="mis:MICPUN_71136"/>
<evidence type="ECO:0000256" key="13">
    <source>
        <dbReference type="ARBA" id="ARBA00023180"/>
    </source>
</evidence>
<evidence type="ECO:0000256" key="6">
    <source>
        <dbReference type="ARBA" id="ARBA00022723"/>
    </source>
</evidence>
<evidence type="ECO:0000256" key="4">
    <source>
        <dbReference type="ARBA" id="ARBA00012269"/>
    </source>
</evidence>
<comment type="similarity">
    <text evidence="3">Belongs to the P4HA family.</text>
</comment>
<dbReference type="EC" id="1.14.11.2" evidence="4"/>
<evidence type="ECO:0000256" key="3">
    <source>
        <dbReference type="ARBA" id="ARBA00006511"/>
    </source>
</evidence>
<keyword evidence="8" id="KW-0735">Signal-anchor</keyword>
<accession>C1FI17</accession>
<evidence type="ECO:0000256" key="14">
    <source>
        <dbReference type="ARBA" id="ARBA00049169"/>
    </source>
</evidence>
<evidence type="ECO:0000313" key="17">
    <source>
        <dbReference type="Proteomes" id="UP000002009"/>
    </source>
</evidence>
<sequence length="253" mass="28436">VSWYPRAFHLHNFMSHEECDRILEIARPRVRRSTVIDSVTGQSKVDPIRTSEQTFLNRGTWDIVTKVEERLAVVTQLPAYHGEDMQILKYGLGQKYDAHHDVGELTSASGKQLAAEGGHRVATVLLYLSDVEEGGETAFPDSEWMTPELRKWAEGQKWSDCAEGNVAVKPRKGDGLLFWSVNNENAIDPHSMHAGCPVIRGEKWTATKWIHARPFRWTAPPPPKAPPGCDNKHELCKAWANAGECKKNPGFML</sequence>
<feature type="non-terminal residue" evidence="16">
    <location>
        <position position="253"/>
    </location>
</feature>
<dbReference type="PROSITE" id="PS51471">
    <property type="entry name" value="FE2OG_OXY"/>
    <property type="match status" value="1"/>
</dbReference>
<proteinExistence type="inferred from homology"/>
<evidence type="ECO:0000259" key="15">
    <source>
        <dbReference type="PROSITE" id="PS51471"/>
    </source>
</evidence>
<evidence type="ECO:0000256" key="7">
    <source>
        <dbReference type="ARBA" id="ARBA00022964"/>
    </source>
</evidence>
<comment type="catalytic activity">
    <reaction evidence="14">
        <text>L-prolyl-[collagen] + 2-oxoglutarate + O2 = trans-4-hydroxy-L-prolyl-[collagen] + succinate + CO2</text>
        <dbReference type="Rhea" id="RHEA:18945"/>
        <dbReference type="Rhea" id="RHEA-COMP:11676"/>
        <dbReference type="Rhea" id="RHEA-COMP:11680"/>
        <dbReference type="ChEBI" id="CHEBI:15379"/>
        <dbReference type="ChEBI" id="CHEBI:16526"/>
        <dbReference type="ChEBI" id="CHEBI:16810"/>
        <dbReference type="ChEBI" id="CHEBI:30031"/>
        <dbReference type="ChEBI" id="CHEBI:50342"/>
        <dbReference type="ChEBI" id="CHEBI:61965"/>
        <dbReference type="EC" id="1.14.11.2"/>
    </reaction>
</comment>
<reference evidence="16 17" key="1">
    <citation type="journal article" date="2009" name="Science">
        <title>Green evolution and dynamic adaptations revealed by genomes of the marine picoeukaryotes Micromonas.</title>
        <authorList>
            <person name="Worden A.Z."/>
            <person name="Lee J.H."/>
            <person name="Mock T."/>
            <person name="Rouze P."/>
            <person name="Simmons M.P."/>
            <person name="Aerts A.L."/>
            <person name="Allen A.E."/>
            <person name="Cuvelier M.L."/>
            <person name="Derelle E."/>
            <person name="Everett M.V."/>
            <person name="Foulon E."/>
            <person name="Grimwood J."/>
            <person name="Gundlach H."/>
            <person name="Henrissat B."/>
            <person name="Napoli C."/>
            <person name="McDonald S.M."/>
            <person name="Parker M.S."/>
            <person name="Rombauts S."/>
            <person name="Salamov A."/>
            <person name="Von Dassow P."/>
            <person name="Badger J.H."/>
            <person name="Coutinho P.M."/>
            <person name="Demir E."/>
            <person name="Dubchak I."/>
            <person name="Gentemann C."/>
            <person name="Eikrem W."/>
            <person name="Gready J.E."/>
            <person name="John U."/>
            <person name="Lanier W."/>
            <person name="Lindquist E.A."/>
            <person name="Lucas S."/>
            <person name="Mayer K.F."/>
            <person name="Moreau H."/>
            <person name="Not F."/>
            <person name="Otillar R."/>
            <person name="Panaud O."/>
            <person name="Pangilinan J."/>
            <person name="Paulsen I."/>
            <person name="Piegu B."/>
            <person name="Poliakov A."/>
            <person name="Robbens S."/>
            <person name="Schmutz J."/>
            <person name="Toulza E."/>
            <person name="Wyss T."/>
            <person name="Zelensky A."/>
            <person name="Zhou K."/>
            <person name="Armbrust E.V."/>
            <person name="Bhattacharya D."/>
            <person name="Goodenough U.W."/>
            <person name="Van de Peer Y."/>
            <person name="Grigoriev I.V."/>
        </authorList>
    </citation>
    <scope>NUCLEOTIDE SEQUENCE [LARGE SCALE GENOMIC DNA]</scope>
    <source>
        <strain evidence="17">RCC299 / NOUM17</strain>
    </source>
</reference>
<dbReference type="InterPro" id="IPR045054">
    <property type="entry name" value="P4HA-like"/>
</dbReference>
<keyword evidence="12" id="KW-0472">Membrane</keyword>
<dbReference type="Pfam" id="PF13640">
    <property type="entry name" value="2OG-FeII_Oxy_3"/>
    <property type="match status" value="1"/>
</dbReference>
<evidence type="ECO:0000256" key="1">
    <source>
        <dbReference type="ARBA" id="ARBA00001961"/>
    </source>
</evidence>
<keyword evidence="7" id="KW-0223">Dioxygenase</keyword>
<feature type="non-terminal residue" evidence="16">
    <location>
        <position position="1"/>
    </location>
</feature>
<name>C1FI17_MICCC</name>
<dbReference type="PANTHER" id="PTHR10869">
    <property type="entry name" value="PROLYL 4-HYDROXYLASE ALPHA SUBUNIT"/>
    <property type="match status" value="1"/>
</dbReference>
<keyword evidence="10" id="KW-0560">Oxidoreductase</keyword>
<keyword evidence="13" id="KW-0325">Glycoprotein</keyword>
<evidence type="ECO:0000256" key="12">
    <source>
        <dbReference type="ARBA" id="ARBA00023136"/>
    </source>
</evidence>
<dbReference type="AlphaFoldDB" id="C1FI17"/>
<evidence type="ECO:0000313" key="16">
    <source>
        <dbReference type="EMBL" id="ACO69646.1"/>
    </source>
</evidence>
<evidence type="ECO:0000256" key="5">
    <source>
        <dbReference type="ARBA" id="ARBA00022692"/>
    </source>
</evidence>
<dbReference type="OMA" id="HASHTGC"/>
<keyword evidence="5" id="KW-0812">Transmembrane</keyword>
<dbReference type="GO" id="GO:0005789">
    <property type="term" value="C:endoplasmic reticulum membrane"/>
    <property type="evidence" value="ECO:0007669"/>
    <property type="project" value="UniProtKB-SubCell"/>
</dbReference>
<dbReference type="SMART" id="SM00702">
    <property type="entry name" value="P4Hc"/>
    <property type="match status" value="1"/>
</dbReference>
<organism evidence="16 17">
    <name type="scientific">Micromonas commoda (strain RCC299 / NOUM17 / CCMP2709)</name>
    <name type="common">Picoplanktonic green alga</name>
    <dbReference type="NCBI Taxonomy" id="296587"/>
    <lineage>
        <taxon>Eukaryota</taxon>
        <taxon>Viridiplantae</taxon>
        <taxon>Chlorophyta</taxon>
        <taxon>Mamiellophyceae</taxon>
        <taxon>Mamiellales</taxon>
        <taxon>Mamiellaceae</taxon>
        <taxon>Micromonas</taxon>
    </lineage>
</organism>